<evidence type="ECO:0000313" key="2">
    <source>
        <dbReference type="Proteomes" id="UP000727907"/>
    </source>
</evidence>
<gene>
    <name evidence="1" type="ORF">KQ910_00370</name>
</gene>
<dbReference type="Proteomes" id="UP000727907">
    <property type="component" value="Unassembled WGS sequence"/>
</dbReference>
<evidence type="ECO:0000313" key="1">
    <source>
        <dbReference type="EMBL" id="MBU8872190.1"/>
    </source>
</evidence>
<dbReference type="InterPro" id="IPR002347">
    <property type="entry name" value="SDR_fam"/>
</dbReference>
<dbReference type="CDD" id="cd05233">
    <property type="entry name" value="SDR_c"/>
    <property type="match status" value="1"/>
</dbReference>
<dbReference type="RefSeq" id="WP_216955823.1">
    <property type="nucleotide sequence ID" value="NZ_JAHOPB010000001.1"/>
</dbReference>
<organism evidence="1 2">
    <name type="scientific">Reyranella humidisoli</name>
    <dbReference type="NCBI Taxonomy" id="2849149"/>
    <lineage>
        <taxon>Bacteria</taxon>
        <taxon>Pseudomonadati</taxon>
        <taxon>Pseudomonadota</taxon>
        <taxon>Alphaproteobacteria</taxon>
        <taxon>Hyphomicrobiales</taxon>
        <taxon>Reyranellaceae</taxon>
        <taxon>Reyranella</taxon>
    </lineage>
</organism>
<dbReference type="NCBIfam" id="NF005559">
    <property type="entry name" value="PRK07231.1"/>
    <property type="match status" value="1"/>
</dbReference>
<reference evidence="1 2" key="1">
    <citation type="submission" date="2021-06" db="EMBL/GenBank/DDBJ databases">
        <authorList>
            <person name="Lee D.H."/>
        </authorList>
    </citation>
    <scope>NUCLEOTIDE SEQUENCE [LARGE SCALE GENOMIC DNA]</scope>
    <source>
        <strain evidence="1 2">MMS21-HV4-11</strain>
    </source>
</reference>
<accession>A0ABS6IFY8</accession>
<dbReference type="Pfam" id="PF13561">
    <property type="entry name" value="adh_short_C2"/>
    <property type="match status" value="1"/>
</dbReference>
<comment type="caution">
    <text evidence="1">The sequence shown here is derived from an EMBL/GenBank/DDBJ whole genome shotgun (WGS) entry which is preliminary data.</text>
</comment>
<protein>
    <submittedName>
        <fullName evidence="1">SDR family oxidoreductase</fullName>
    </submittedName>
</protein>
<name>A0ABS6IFY8_9HYPH</name>
<proteinExistence type="predicted"/>
<dbReference type="PANTHER" id="PTHR43975">
    <property type="entry name" value="ZGC:101858"/>
    <property type="match status" value="1"/>
</dbReference>
<dbReference type="EMBL" id="JAHOPB010000001">
    <property type="protein sequence ID" value="MBU8872190.1"/>
    <property type="molecule type" value="Genomic_DNA"/>
</dbReference>
<keyword evidence="2" id="KW-1185">Reference proteome</keyword>
<sequence length="250" mass="25988">MKLKDQVAIVTGAASGIGAATARLFAAEGAKIALVDLDEAGLAKVATEIGGDTLTVTADVSSDEQARAGVARIMDKWGRIDVLVTAAGASLGGTVDRIDEATWDRTFAINVKGTFLWVHHAIQPMIAAKSGAIVTLGSQLAQSSLGNNVAYIASKGAIASFTKTVAVDHARQGIRVNALMPGVIDTPMPARSLKRQADPEAARALWKTRHPMGRIGQPEEVAKAALFLASSDSSFTTGTLLFVDGGWTAH</sequence>
<dbReference type="PANTHER" id="PTHR43975:SF2">
    <property type="entry name" value="EG:BACR7A4.14 PROTEIN-RELATED"/>
    <property type="match status" value="1"/>
</dbReference>
<dbReference type="NCBIfam" id="NF004791">
    <property type="entry name" value="PRK06138.1"/>
    <property type="match status" value="1"/>
</dbReference>